<protein>
    <submittedName>
        <fullName evidence="1">Uncharacterized protein</fullName>
    </submittedName>
</protein>
<proteinExistence type="predicted"/>
<gene>
    <name evidence="1" type="ORF">PsorP6_009868</name>
</gene>
<name>A0ACC0W1I0_9STRA</name>
<evidence type="ECO:0000313" key="1">
    <source>
        <dbReference type="EMBL" id="KAI9912191.1"/>
    </source>
</evidence>
<reference evidence="1 2" key="1">
    <citation type="journal article" date="2022" name="bioRxiv">
        <title>The genome of the oomycete Peronosclerospora sorghi, a cosmopolitan pathogen of maize and sorghum, is inflated with dispersed pseudogenes.</title>
        <authorList>
            <person name="Fletcher K."/>
            <person name="Martin F."/>
            <person name="Isakeit T."/>
            <person name="Cavanaugh K."/>
            <person name="Magill C."/>
            <person name="Michelmore R."/>
        </authorList>
    </citation>
    <scope>NUCLEOTIDE SEQUENCE [LARGE SCALE GENOMIC DNA]</scope>
    <source>
        <strain evidence="1">P6</strain>
    </source>
</reference>
<sequence length="93" mass="9998">MLEAPVISEGDPAAVVLRPNKMRTRLMNHLVAAAHFGRRAAAAFESVGDALLDKRQSTSASTVATAVRWEPCCRSSLNPASSRCSSERSLNLM</sequence>
<evidence type="ECO:0000313" key="2">
    <source>
        <dbReference type="Proteomes" id="UP001163321"/>
    </source>
</evidence>
<accession>A0ACC0W1I0</accession>
<dbReference type="Proteomes" id="UP001163321">
    <property type="component" value="Chromosome 5"/>
</dbReference>
<keyword evidence="2" id="KW-1185">Reference proteome</keyword>
<organism evidence="1 2">
    <name type="scientific">Peronosclerospora sorghi</name>
    <dbReference type="NCBI Taxonomy" id="230839"/>
    <lineage>
        <taxon>Eukaryota</taxon>
        <taxon>Sar</taxon>
        <taxon>Stramenopiles</taxon>
        <taxon>Oomycota</taxon>
        <taxon>Peronosporomycetes</taxon>
        <taxon>Peronosporales</taxon>
        <taxon>Peronosporaceae</taxon>
        <taxon>Peronosclerospora</taxon>
    </lineage>
</organism>
<dbReference type="EMBL" id="CM047584">
    <property type="protein sequence ID" value="KAI9912191.1"/>
    <property type="molecule type" value="Genomic_DNA"/>
</dbReference>
<comment type="caution">
    <text evidence="1">The sequence shown here is derived from an EMBL/GenBank/DDBJ whole genome shotgun (WGS) entry which is preliminary data.</text>
</comment>